<proteinExistence type="predicted"/>
<feature type="domain" description="SnoaL-like" evidence="2">
    <location>
        <begin position="196"/>
        <end position="316"/>
    </location>
</feature>
<dbReference type="PANTHER" id="PTHR30543">
    <property type="entry name" value="CHROMATE REDUCTASE"/>
    <property type="match status" value="1"/>
</dbReference>
<reference evidence="5 6" key="1">
    <citation type="submission" date="2018-09" db="EMBL/GenBank/DDBJ databases">
        <title>Streptomyces sp. nov. DS1-2, an endophytic actinomycete isolated from roots of Dendrobium scabrilingue.</title>
        <authorList>
            <person name="Kuncharoen N."/>
            <person name="Kudo T."/>
            <person name="Ohkuma M."/>
            <person name="Yuki M."/>
            <person name="Tanasupawat S."/>
        </authorList>
    </citation>
    <scope>NUCLEOTIDE SEQUENCE [LARGE SCALE GENOMIC DNA]</scope>
    <source>
        <strain evidence="3 6">AZ1-7</strain>
        <strain evidence="4 5">DS1-2</strain>
    </source>
</reference>
<dbReference type="AlphaFoldDB" id="A0A3A9WSH9"/>
<evidence type="ECO:0000259" key="1">
    <source>
        <dbReference type="Pfam" id="PF03358"/>
    </source>
</evidence>
<dbReference type="PANTHER" id="PTHR30543:SF21">
    <property type="entry name" value="NAD(P)H-DEPENDENT FMN REDUCTASE LOT6"/>
    <property type="match status" value="1"/>
</dbReference>
<evidence type="ECO:0000313" key="5">
    <source>
        <dbReference type="Proteomes" id="UP000268652"/>
    </source>
</evidence>
<dbReference type="Pfam" id="PF13474">
    <property type="entry name" value="SnoaL_3"/>
    <property type="match status" value="1"/>
</dbReference>
<evidence type="ECO:0000313" key="6">
    <source>
        <dbReference type="Proteomes" id="UP000275024"/>
    </source>
</evidence>
<dbReference type="RefSeq" id="WP_120697398.1">
    <property type="nucleotide sequence ID" value="NZ_RBDX01000009.1"/>
</dbReference>
<dbReference type="EMBL" id="RBDY01000009">
    <property type="protein sequence ID" value="RKN22732.1"/>
    <property type="molecule type" value="Genomic_DNA"/>
</dbReference>
<sequence length="329" mass="36129">MTRIGILMGSTRPGRKGEQVAQWVHERAARRGDAEFEVIDLLDHPLPHLDEPLPALTGRYQHGHTRAWADTVARFDGFVMVTPEYNASIPGVLKNAIDYLSAEWTHKAVGFVSYGARGGAHAARQLRALCELLQMGAVTPQVSLSLHTDFENQATLKPGARHVSALDTLLDHVVAQSTEGRAATPTQRETGEAAIRRHIDGIIDAVQAKDLEGLRRRYSTDVVSFDIDPPLHHVGIDAKLKNWANVFTFFQEVTYEVRDLMSTVGEDVAFAHGFGRLSGTLPDGTAAGGMWVRVTFCFREIDGEWLITHDQVSVPLDILGGKGVVDLEP</sequence>
<gene>
    <name evidence="4" type="ORF">D7318_14345</name>
    <name evidence="3" type="ORF">D7319_14210</name>
</gene>
<dbReference type="InterPro" id="IPR029039">
    <property type="entry name" value="Flavoprotein-like_sf"/>
</dbReference>
<dbReference type="Proteomes" id="UP000268652">
    <property type="component" value="Unassembled WGS sequence"/>
</dbReference>
<evidence type="ECO:0000259" key="2">
    <source>
        <dbReference type="Pfam" id="PF13474"/>
    </source>
</evidence>
<dbReference type="InterPro" id="IPR005025">
    <property type="entry name" value="FMN_Rdtase-like_dom"/>
</dbReference>
<evidence type="ECO:0000313" key="3">
    <source>
        <dbReference type="EMBL" id="RKN09077.1"/>
    </source>
</evidence>
<dbReference type="InterPro" id="IPR032710">
    <property type="entry name" value="NTF2-like_dom_sf"/>
</dbReference>
<accession>A0A3A9WSH9</accession>
<dbReference type="Proteomes" id="UP000275024">
    <property type="component" value="Unassembled WGS sequence"/>
</dbReference>
<feature type="domain" description="NADPH-dependent FMN reductase-like" evidence="1">
    <location>
        <begin position="3"/>
        <end position="145"/>
    </location>
</feature>
<dbReference type="SUPFAM" id="SSF52218">
    <property type="entry name" value="Flavoproteins"/>
    <property type="match status" value="1"/>
</dbReference>
<dbReference type="SUPFAM" id="SSF54427">
    <property type="entry name" value="NTF2-like"/>
    <property type="match status" value="1"/>
</dbReference>
<protein>
    <submittedName>
        <fullName evidence="3">DUF4440 domain-containing protein</fullName>
    </submittedName>
</protein>
<dbReference type="GO" id="GO:0016491">
    <property type="term" value="F:oxidoreductase activity"/>
    <property type="evidence" value="ECO:0007669"/>
    <property type="project" value="InterPro"/>
</dbReference>
<dbReference type="Gene3D" id="3.40.50.360">
    <property type="match status" value="1"/>
</dbReference>
<dbReference type="Pfam" id="PF03358">
    <property type="entry name" value="FMN_red"/>
    <property type="match status" value="1"/>
</dbReference>
<dbReference type="InterPro" id="IPR050712">
    <property type="entry name" value="NAD(P)H-dep_reductase"/>
</dbReference>
<dbReference type="InterPro" id="IPR037401">
    <property type="entry name" value="SnoaL-like"/>
</dbReference>
<dbReference type="GO" id="GO:0010181">
    <property type="term" value="F:FMN binding"/>
    <property type="evidence" value="ECO:0007669"/>
    <property type="project" value="TreeGrafter"/>
</dbReference>
<dbReference type="GO" id="GO:0005829">
    <property type="term" value="C:cytosol"/>
    <property type="evidence" value="ECO:0007669"/>
    <property type="project" value="TreeGrafter"/>
</dbReference>
<comment type="caution">
    <text evidence="3">The sequence shown here is derived from an EMBL/GenBank/DDBJ whole genome shotgun (WGS) entry which is preliminary data.</text>
</comment>
<evidence type="ECO:0000313" key="4">
    <source>
        <dbReference type="EMBL" id="RKN22732.1"/>
    </source>
</evidence>
<name>A0A3A9WSH9_9ACTN</name>
<keyword evidence="5" id="KW-1185">Reference proteome</keyword>
<organism evidence="3 6">
    <name type="scientific">Streptomyces radicis</name>
    <dbReference type="NCBI Taxonomy" id="1750517"/>
    <lineage>
        <taxon>Bacteria</taxon>
        <taxon>Bacillati</taxon>
        <taxon>Actinomycetota</taxon>
        <taxon>Actinomycetes</taxon>
        <taxon>Kitasatosporales</taxon>
        <taxon>Streptomycetaceae</taxon>
        <taxon>Streptomyces</taxon>
    </lineage>
</organism>
<dbReference type="OrthoDB" id="9812295at2"/>
<dbReference type="EMBL" id="RBDX01000009">
    <property type="protein sequence ID" value="RKN09077.1"/>
    <property type="molecule type" value="Genomic_DNA"/>
</dbReference>
<dbReference type="Gene3D" id="3.10.450.50">
    <property type="match status" value="1"/>
</dbReference>